<dbReference type="Proteomes" id="UP000267078">
    <property type="component" value="Unassembled WGS sequence"/>
</dbReference>
<proteinExistence type="predicted"/>
<organism evidence="1 2">
    <name type="scientific">Pseudomonas savastanoi pv. phaseolicola</name>
    <name type="common">Pseudomonas syringae pv. phaseolicola</name>
    <dbReference type="NCBI Taxonomy" id="319"/>
    <lineage>
        <taxon>Bacteria</taxon>
        <taxon>Pseudomonadati</taxon>
        <taxon>Pseudomonadota</taxon>
        <taxon>Gammaproteobacteria</taxon>
        <taxon>Pseudomonadales</taxon>
        <taxon>Pseudomonadaceae</taxon>
        <taxon>Pseudomonas</taxon>
    </lineage>
</organism>
<sequence>MQRTRSISVTRAPICKGNTVPDSAECRQRESILSRNSRRCYLNALESRSALLCFGNFFVDR</sequence>
<name>A0A7Z6UV59_PSESH</name>
<dbReference type="EMBL" id="RBUI01000068">
    <property type="protein sequence ID" value="RMU89154.1"/>
    <property type="molecule type" value="Genomic_DNA"/>
</dbReference>
<reference evidence="1 2" key="1">
    <citation type="submission" date="2018-08" db="EMBL/GenBank/DDBJ databases">
        <title>Recombination of ecologically and evolutionarily significant loci maintains genetic cohesion in the Pseudomonas syringae species complex.</title>
        <authorList>
            <person name="Dillon M."/>
            <person name="Thakur S."/>
            <person name="Almeida R.N.D."/>
            <person name="Weir B.S."/>
            <person name="Guttman D.S."/>
        </authorList>
    </citation>
    <scope>NUCLEOTIDE SEQUENCE [LARGE SCALE GENOMIC DNA]</scope>
    <source>
        <strain evidence="1 2">1449B</strain>
    </source>
</reference>
<dbReference type="AlphaFoldDB" id="A0A7Z6UV59"/>
<gene>
    <name evidence="1" type="ORF">ALP21_200167</name>
</gene>
<accession>A0A7Z6UV59</accession>
<comment type="caution">
    <text evidence="1">The sequence shown here is derived from an EMBL/GenBank/DDBJ whole genome shotgun (WGS) entry which is preliminary data.</text>
</comment>
<evidence type="ECO:0000313" key="2">
    <source>
        <dbReference type="Proteomes" id="UP000267078"/>
    </source>
</evidence>
<protein>
    <submittedName>
        <fullName evidence="1">Uncharacterized protein</fullName>
    </submittedName>
</protein>
<evidence type="ECO:0000313" key="1">
    <source>
        <dbReference type="EMBL" id="RMU89154.1"/>
    </source>
</evidence>